<proteinExistence type="predicted"/>
<protein>
    <submittedName>
        <fullName evidence="1">Uncharacterized protein</fullName>
    </submittedName>
</protein>
<sequence>MESPRFWKNQRRLRFEISQVLHQKLPCNDKRVQESLPTITFTIKIGFAAQTIKYYVYNRLLIDDEELDDVEVLCLKFGLSVHWVPSIEEVTLGDLFNCVLIATIQEANKLRSNRFLPLVLRAATLPQLNMCHALDFSLASLIETGKGEAELCNALHIALKKGMGKLGNLDVQADWKILLAEDSTAGIRSRVPGSGTGVPNQLK</sequence>
<name>A0A0L0V4W3_9BASI</name>
<accession>A0A0L0V4W3</accession>
<dbReference type="AlphaFoldDB" id="A0A0L0V4W3"/>
<reference evidence="2" key="1">
    <citation type="submission" date="2014-03" db="EMBL/GenBank/DDBJ databases">
        <title>The Genome Sequence of Puccinia striiformis f. sp. tritici PST-78.</title>
        <authorList>
            <consortium name="The Broad Institute Genome Sequencing Platform"/>
            <person name="Cuomo C."/>
            <person name="Hulbert S."/>
            <person name="Chen X."/>
            <person name="Walker B."/>
            <person name="Young S.K."/>
            <person name="Zeng Q."/>
            <person name="Gargeya S."/>
            <person name="Fitzgerald M."/>
            <person name="Haas B."/>
            <person name="Abouelleil A."/>
            <person name="Alvarado L."/>
            <person name="Arachchi H.M."/>
            <person name="Berlin A.M."/>
            <person name="Chapman S.B."/>
            <person name="Goldberg J."/>
            <person name="Griggs A."/>
            <person name="Gujja S."/>
            <person name="Hansen M."/>
            <person name="Howarth C."/>
            <person name="Imamovic A."/>
            <person name="Larimer J."/>
            <person name="McCowan C."/>
            <person name="Montmayeur A."/>
            <person name="Murphy C."/>
            <person name="Neiman D."/>
            <person name="Pearson M."/>
            <person name="Priest M."/>
            <person name="Roberts A."/>
            <person name="Saif S."/>
            <person name="Shea T."/>
            <person name="Sisk P."/>
            <person name="Sykes S."/>
            <person name="Wortman J."/>
            <person name="Nusbaum C."/>
            <person name="Birren B."/>
        </authorList>
    </citation>
    <scope>NUCLEOTIDE SEQUENCE [LARGE SCALE GENOMIC DNA]</scope>
    <source>
        <strain evidence="2">race PST-78</strain>
    </source>
</reference>
<gene>
    <name evidence="1" type="ORF">PSTG_12347</name>
</gene>
<evidence type="ECO:0000313" key="2">
    <source>
        <dbReference type="Proteomes" id="UP000054564"/>
    </source>
</evidence>
<organism evidence="1 2">
    <name type="scientific">Puccinia striiformis f. sp. tritici PST-78</name>
    <dbReference type="NCBI Taxonomy" id="1165861"/>
    <lineage>
        <taxon>Eukaryota</taxon>
        <taxon>Fungi</taxon>
        <taxon>Dikarya</taxon>
        <taxon>Basidiomycota</taxon>
        <taxon>Pucciniomycotina</taxon>
        <taxon>Pucciniomycetes</taxon>
        <taxon>Pucciniales</taxon>
        <taxon>Pucciniaceae</taxon>
        <taxon>Puccinia</taxon>
    </lineage>
</organism>
<evidence type="ECO:0000313" key="1">
    <source>
        <dbReference type="EMBL" id="KNE94322.1"/>
    </source>
</evidence>
<dbReference type="Proteomes" id="UP000054564">
    <property type="component" value="Unassembled WGS sequence"/>
</dbReference>
<dbReference type="STRING" id="1165861.A0A0L0V4W3"/>
<dbReference type="EMBL" id="AJIL01000119">
    <property type="protein sequence ID" value="KNE94322.1"/>
    <property type="molecule type" value="Genomic_DNA"/>
</dbReference>
<comment type="caution">
    <text evidence="1">The sequence shown here is derived from an EMBL/GenBank/DDBJ whole genome shotgun (WGS) entry which is preliminary data.</text>
</comment>
<keyword evidence="2" id="KW-1185">Reference proteome</keyword>